<comment type="caution">
    <text evidence="2">The sequence shown here is derived from an EMBL/GenBank/DDBJ whole genome shotgun (WGS) entry which is preliminary data.</text>
</comment>
<organism evidence="2 3">
    <name type="scientific">Pleuronectes platessa</name>
    <name type="common">European plaice</name>
    <dbReference type="NCBI Taxonomy" id="8262"/>
    <lineage>
        <taxon>Eukaryota</taxon>
        <taxon>Metazoa</taxon>
        <taxon>Chordata</taxon>
        <taxon>Craniata</taxon>
        <taxon>Vertebrata</taxon>
        <taxon>Euteleostomi</taxon>
        <taxon>Actinopterygii</taxon>
        <taxon>Neopterygii</taxon>
        <taxon>Teleostei</taxon>
        <taxon>Neoteleostei</taxon>
        <taxon>Acanthomorphata</taxon>
        <taxon>Carangaria</taxon>
        <taxon>Pleuronectiformes</taxon>
        <taxon>Pleuronectoidei</taxon>
        <taxon>Pleuronectidae</taxon>
        <taxon>Pleuronectes</taxon>
    </lineage>
</organism>
<dbReference type="Proteomes" id="UP001153269">
    <property type="component" value="Unassembled WGS sequence"/>
</dbReference>
<accession>A0A9N7VBU4</accession>
<keyword evidence="3" id="KW-1185">Reference proteome</keyword>
<sequence length="107" mass="11789">MELQWEDPPVPDGPFFTRDLYDKYSLAPNIRELWAFLQSPEENIKEGSDVVAAKASSSHPAEVATEFKNKSWDSCDSEDPLADNAAEGAGECKGAKKSKVKVSQVEK</sequence>
<reference evidence="2" key="1">
    <citation type="submission" date="2020-03" db="EMBL/GenBank/DDBJ databases">
        <authorList>
            <person name="Weist P."/>
        </authorList>
    </citation>
    <scope>NUCLEOTIDE SEQUENCE</scope>
</reference>
<dbReference type="EMBL" id="CADEAL010003925">
    <property type="protein sequence ID" value="CAB1446710.1"/>
    <property type="molecule type" value="Genomic_DNA"/>
</dbReference>
<evidence type="ECO:0000313" key="3">
    <source>
        <dbReference type="Proteomes" id="UP001153269"/>
    </source>
</evidence>
<dbReference type="AlphaFoldDB" id="A0A9N7VBU4"/>
<gene>
    <name evidence="2" type="ORF">PLEPLA_LOCUS34435</name>
</gene>
<proteinExistence type="predicted"/>
<feature type="region of interest" description="Disordered" evidence="1">
    <location>
        <begin position="56"/>
        <end position="107"/>
    </location>
</feature>
<name>A0A9N7VBU4_PLEPL</name>
<evidence type="ECO:0000313" key="2">
    <source>
        <dbReference type="EMBL" id="CAB1446710.1"/>
    </source>
</evidence>
<evidence type="ECO:0000256" key="1">
    <source>
        <dbReference type="SAM" id="MobiDB-lite"/>
    </source>
</evidence>
<protein>
    <submittedName>
        <fullName evidence="2">Uncharacterized protein</fullName>
    </submittedName>
</protein>